<keyword evidence="17" id="KW-0143">Chaperone</keyword>
<evidence type="ECO:0000256" key="9">
    <source>
        <dbReference type="ARBA" id="ARBA00022553"/>
    </source>
</evidence>
<dbReference type="GO" id="GO:0005634">
    <property type="term" value="C:nucleus"/>
    <property type="evidence" value="ECO:0007669"/>
    <property type="project" value="UniProtKB-SubCell"/>
</dbReference>
<comment type="function">
    <text evidence="1">Released extracellularly via exosomes, it is a ligand of the natural killer/NK cells receptor NCR3 and stimulates NK cells cytotoxicity. It may thereby trigger NK cells cytotoxicity against neighboring tumor cells and immature myeloid dendritic cells (DC).</text>
</comment>
<reference evidence="25 26" key="1">
    <citation type="journal article" date="2014" name="Nat. Commun.">
        <title>Molecular traces of alternative social organization in a termite genome.</title>
        <authorList>
            <person name="Terrapon N."/>
            <person name="Li C."/>
            <person name="Robertson H.M."/>
            <person name="Ji L."/>
            <person name="Meng X."/>
            <person name="Booth W."/>
            <person name="Chen Z."/>
            <person name="Childers C.P."/>
            <person name="Glastad K.M."/>
            <person name="Gokhale K."/>
            <person name="Gowin J."/>
            <person name="Gronenberg W."/>
            <person name="Hermansen R.A."/>
            <person name="Hu H."/>
            <person name="Hunt B.G."/>
            <person name="Huylmans A.K."/>
            <person name="Khalil S.M."/>
            <person name="Mitchell R.D."/>
            <person name="Munoz-Torres M.C."/>
            <person name="Mustard J.A."/>
            <person name="Pan H."/>
            <person name="Reese J.T."/>
            <person name="Scharf M.E."/>
            <person name="Sun F."/>
            <person name="Vogel H."/>
            <person name="Xiao J."/>
            <person name="Yang W."/>
            <person name="Yang Z."/>
            <person name="Yang Z."/>
            <person name="Zhou J."/>
            <person name="Zhu J."/>
            <person name="Brent C.S."/>
            <person name="Elsik C.G."/>
            <person name="Goodisman M.A."/>
            <person name="Liberles D.A."/>
            <person name="Roe R.M."/>
            <person name="Vargo E.L."/>
            <person name="Vilcinskas A."/>
            <person name="Wang J."/>
            <person name="Bornberg-Bauer E."/>
            <person name="Korb J."/>
            <person name="Zhang G."/>
            <person name="Liebig J."/>
        </authorList>
    </citation>
    <scope>NUCLEOTIDE SEQUENCE [LARGE SCALE GENOMIC DNA]</scope>
    <source>
        <tissue evidence="25">Whole organism</tissue>
    </source>
</reference>
<evidence type="ECO:0000256" key="15">
    <source>
        <dbReference type="ARBA" id="ARBA00022871"/>
    </source>
</evidence>
<evidence type="ECO:0000256" key="22">
    <source>
        <dbReference type="ARBA" id="ARBA00046936"/>
    </source>
</evidence>
<dbReference type="Pfam" id="PF12057">
    <property type="entry name" value="BAG6"/>
    <property type="match status" value="1"/>
</dbReference>
<feature type="compositionally biased region" description="Low complexity" evidence="23">
    <location>
        <begin position="778"/>
        <end position="792"/>
    </location>
</feature>
<feature type="region of interest" description="Disordered" evidence="23">
    <location>
        <begin position="70"/>
        <end position="105"/>
    </location>
</feature>
<evidence type="ECO:0000256" key="18">
    <source>
        <dbReference type="ARBA" id="ARBA00023242"/>
    </source>
</evidence>
<dbReference type="EMBL" id="KK852680">
    <property type="protein sequence ID" value="KDR18630.1"/>
    <property type="molecule type" value="Genomic_DNA"/>
</dbReference>
<keyword evidence="11" id="KW-0677">Repeat</keyword>
<keyword evidence="7" id="KW-0963">Cytoplasm</keyword>
<evidence type="ECO:0000256" key="11">
    <source>
        <dbReference type="ARBA" id="ARBA00022737"/>
    </source>
</evidence>
<feature type="compositionally biased region" description="Low complexity" evidence="23">
    <location>
        <begin position="273"/>
        <end position="285"/>
    </location>
</feature>
<dbReference type="CDD" id="cd01809">
    <property type="entry name" value="Ubl_BAG6"/>
    <property type="match status" value="1"/>
</dbReference>
<dbReference type="GO" id="GO:0006325">
    <property type="term" value="P:chromatin organization"/>
    <property type="evidence" value="ECO:0007669"/>
    <property type="project" value="UniProtKB-KW"/>
</dbReference>
<evidence type="ECO:0000256" key="8">
    <source>
        <dbReference type="ARBA" id="ARBA00022525"/>
    </source>
</evidence>
<dbReference type="Proteomes" id="UP000027135">
    <property type="component" value="Unassembled WGS sequence"/>
</dbReference>
<feature type="compositionally biased region" description="Low complexity" evidence="23">
    <location>
        <begin position="573"/>
        <end position="614"/>
    </location>
</feature>
<evidence type="ECO:0000256" key="10">
    <source>
        <dbReference type="ARBA" id="ARBA00022703"/>
    </source>
</evidence>
<dbReference type="OMA" id="NRITVAM"/>
<keyword evidence="15" id="KW-0744">Spermatogenesis</keyword>
<protein>
    <recommendedName>
        <fullName evidence="5">Large proline-rich protein BAG6</fullName>
    </recommendedName>
    <alternativeName>
        <fullName evidence="20">BCL2-associated athanogene 6</fullName>
    </alternativeName>
    <alternativeName>
        <fullName evidence="19">HLA-B-associated transcript 3</fullName>
    </alternativeName>
</protein>
<comment type="subcellular location">
    <subcellularLocation>
        <location evidence="3">Cytoplasm</location>
        <location evidence="3">Cytosol</location>
    </subcellularLocation>
    <subcellularLocation>
        <location evidence="2">Nucleus</location>
    </subcellularLocation>
    <subcellularLocation>
        <location evidence="4">Secreted</location>
        <location evidence="4">Extracellular exosome</location>
    </subcellularLocation>
</comment>
<dbReference type="GO" id="GO:0031593">
    <property type="term" value="F:polyubiquitin modification-dependent protein binding"/>
    <property type="evidence" value="ECO:0007669"/>
    <property type="project" value="TreeGrafter"/>
</dbReference>
<dbReference type="SUPFAM" id="SSF54236">
    <property type="entry name" value="Ubiquitin-like"/>
    <property type="match status" value="1"/>
</dbReference>
<feature type="compositionally biased region" description="Pro residues" evidence="23">
    <location>
        <begin position="759"/>
        <end position="774"/>
    </location>
</feature>
<dbReference type="Pfam" id="PF00240">
    <property type="entry name" value="ubiquitin"/>
    <property type="match status" value="1"/>
</dbReference>
<feature type="compositionally biased region" description="Polar residues" evidence="23">
    <location>
        <begin position="476"/>
        <end position="493"/>
    </location>
</feature>
<evidence type="ECO:0000256" key="2">
    <source>
        <dbReference type="ARBA" id="ARBA00004123"/>
    </source>
</evidence>
<dbReference type="GO" id="GO:0071818">
    <property type="term" value="C:BAT3 complex"/>
    <property type="evidence" value="ECO:0007669"/>
    <property type="project" value="TreeGrafter"/>
</dbReference>
<dbReference type="InParanoid" id="A0A067R5R9"/>
<evidence type="ECO:0000256" key="4">
    <source>
        <dbReference type="ARBA" id="ARBA00004550"/>
    </source>
</evidence>
<evidence type="ECO:0000256" key="17">
    <source>
        <dbReference type="ARBA" id="ARBA00023186"/>
    </source>
</evidence>
<dbReference type="GO" id="GO:0030154">
    <property type="term" value="P:cell differentiation"/>
    <property type="evidence" value="ECO:0007669"/>
    <property type="project" value="UniProtKB-KW"/>
</dbReference>
<feature type="domain" description="Ubiquitin-like" evidence="24">
    <location>
        <begin position="2"/>
        <end position="63"/>
    </location>
</feature>
<dbReference type="InterPro" id="IPR000626">
    <property type="entry name" value="Ubiquitin-like_dom"/>
</dbReference>
<organism evidence="25 26">
    <name type="scientific">Zootermopsis nevadensis</name>
    <name type="common">Dampwood termite</name>
    <dbReference type="NCBI Taxonomy" id="136037"/>
    <lineage>
        <taxon>Eukaryota</taxon>
        <taxon>Metazoa</taxon>
        <taxon>Ecdysozoa</taxon>
        <taxon>Arthropoda</taxon>
        <taxon>Hexapoda</taxon>
        <taxon>Insecta</taxon>
        <taxon>Pterygota</taxon>
        <taxon>Neoptera</taxon>
        <taxon>Polyneoptera</taxon>
        <taxon>Dictyoptera</taxon>
        <taxon>Blattodea</taxon>
        <taxon>Blattoidea</taxon>
        <taxon>Termitoidae</taxon>
        <taxon>Termopsidae</taxon>
        <taxon>Zootermopsis</taxon>
    </lineage>
</organism>
<comment type="subunit">
    <text evidence="22">Component of the BAG6/BAT3 complex, also named BAT3 complex, at least composed of BAG6, UBL4A and GET4/TRC35. Interacts with GET4; the interaction is direct and localizes BAG6 in the cytosol. Interacts with UBL4A; the interaction is direct and required for UBL4A protein stability. Interacts with AIFM1. Interacts with HSPA2. Interacts with CTCFL. Interacts with p300/EP300. Interacts (via ubiquitin-like domain) with RNF126; required for BAG6-dependent ubiquitination of proteins mislocalized to the cytosol. Interacts (via ubiquitin-like domain) with SGTA; SGTA competes with RNF126 by binding the same region of BAG6, thereby promoting deubiquitination of BAG6-target proteins and rescuing them from degradation. Interacts with ricin A chain. Interacts with VCP and AMFR; both form the VCP/p97-AMFR/gp78 complex. Interacts with SYVN1. Interacts with USP13; the interaction is direct and may mediate UBL4A deubiquitination. Interacts with ZFAND2B. Interacts with KPNA2. Interacts with UBQLN4.</text>
</comment>
<keyword evidence="8" id="KW-0964">Secreted</keyword>
<feature type="region of interest" description="Disordered" evidence="23">
    <location>
        <begin position="160"/>
        <end position="196"/>
    </location>
</feature>
<name>A0A067R5R9_ZOONE</name>
<dbReference type="FunCoup" id="A0A067R5R9">
    <property type="interactions" value="1119"/>
</dbReference>
<dbReference type="eggNOG" id="KOG4248">
    <property type="taxonomic scope" value="Eukaryota"/>
</dbReference>
<evidence type="ECO:0000313" key="25">
    <source>
        <dbReference type="EMBL" id="KDR18630.1"/>
    </source>
</evidence>
<evidence type="ECO:0000256" key="6">
    <source>
        <dbReference type="ARBA" id="ARBA00022448"/>
    </source>
</evidence>
<keyword evidence="13" id="KW-0156">Chromatin regulator</keyword>
<keyword evidence="10" id="KW-0053">Apoptosis</keyword>
<dbReference type="PROSITE" id="PS50053">
    <property type="entry name" value="UBIQUITIN_2"/>
    <property type="match status" value="1"/>
</dbReference>
<gene>
    <name evidence="25" type="ORF">L798_06610</name>
</gene>
<feature type="compositionally biased region" description="Low complexity" evidence="23">
    <location>
        <begin position="442"/>
        <end position="470"/>
    </location>
</feature>
<feature type="compositionally biased region" description="Polar residues" evidence="23">
    <location>
        <begin position="727"/>
        <end position="738"/>
    </location>
</feature>
<evidence type="ECO:0000256" key="1">
    <source>
        <dbReference type="ARBA" id="ARBA00002067"/>
    </source>
</evidence>
<dbReference type="GO" id="GO:0006915">
    <property type="term" value="P:apoptotic process"/>
    <property type="evidence" value="ECO:0007669"/>
    <property type="project" value="UniProtKB-KW"/>
</dbReference>
<feature type="compositionally biased region" description="Pro residues" evidence="23">
    <location>
        <begin position="698"/>
        <end position="723"/>
    </location>
</feature>
<dbReference type="PROSITE" id="PS00299">
    <property type="entry name" value="UBIQUITIN_1"/>
    <property type="match status" value="1"/>
</dbReference>
<dbReference type="GO" id="GO:0007283">
    <property type="term" value="P:spermatogenesis"/>
    <property type="evidence" value="ECO:0007669"/>
    <property type="project" value="UniProtKB-KW"/>
</dbReference>
<feature type="compositionally biased region" description="Acidic residues" evidence="23">
    <location>
        <begin position="168"/>
        <end position="178"/>
    </location>
</feature>
<keyword evidence="6" id="KW-0813">Transport</keyword>
<dbReference type="InterPro" id="IPR019954">
    <property type="entry name" value="Ubiquitin_CS"/>
</dbReference>
<keyword evidence="14" id="KW-0391">Immunity</keyword>
<evidence type="ECO:0000256" key="7">
    <source>
        <dbReference type="ARBA" id="ARBA00022490"/>
    </source>
</evidence>
<evidence type="ECO:0000256" key="16">
    <source>
        <dbReference type="ARBA" id="ARBA00022990"/>
    </source>
</evidence>
<comment type="function">
    <text evidence="21">Involved in DNA damage-induced apoptosis: following DNA damage, accumulates in the nucleus and forms a complex with p300/EP300, enhancing p300/EP300-mediated p53/TP53 acetylation leading to increase p53/TP53 transcriptional activity. When nuclear, may also act as a component of some chromatin regulator complex that regulates histone 3 'Lys-4' dimethylation (H3K4me2).</text>
</comment>
<keyword evidence="12" id="KW-0221">Differentiation</keyword>
<dbReference type="GO" id="GO:0051787">
    <property type="term" value="F:misfolded protein binding"/>
    <property type="evidence" value="ECO:0007669"/>
    <property type="project" value="TreeGrafter"/>
</dbReference>
<evidence type="ECO:0000256" key="20">
    <source>
        <dbReference type="ARBA" id="ARBA00030033"/>
    </source>
</evidence>
<evidence type="ECO:0000256" key="21">
    <source>
        <dbReference type="ARBA" id="ARBA00046003"/>
    </source>
</evidence>
<dbReference type="InterPro" id="IPR021925">
    <property type="entry name" value="BAG6"/>
</dbReference>
<dbReference type="Gene3D" id="3.10.20.90">
    <property type="entry name" value="Phosphatidylinositol 3-kinase Catalytic Subunit, Chain A, domain 1"/>
    <property type="match status" value="1"/>
</dbReference>
<sequence>MIELTVKTLDSHNHGFSVPDDTTVKQLKEKIAESISIPADSQRLIYCGRVLVDEKNLSEYDVNGKVIHLVHRPPPQAGRPNGNNSGGRSTNQQQRRTNQHHRQPRMDGNAMYLGAMAFPADLMDAQGIQPPQPSHNLSQSRLIVARRMIRRASAVLQRLEWPGIQESPDPEIPPEDTENGSGSNGENNGNGGSVLTQAQPFAGSIAQAAQAATAAAIAAAVSAAHAAGVPNITIVRGGQPQGSQETVNIRIDGSGNEEGTRTEQVSSSEAGEADAQATQQTSADANSMSGSENQNRRSTEYPRTNDMAALLDDLNNVTAHMQPYLQQYHQLMRVDPVLEADSTALQEAQRVFNSVSEVMHFLSHAYHAMSDIMCELSCPPPRNLRCRPVLIQHSALLQAGIPIQAQINVMANRPNAGNTSQPTTHAENDNSSPPPPPPTTLGPPSSGTVAAQTETAATNANQTQDAPQTQSARPHVTTQAQNSEQGFVPQPTFNITPGNVEFFMEVGPGSITIDSLEATVVTNGNTSGPSGGVDPNVVGGNFPWGSPPPPEFIHNLMQAVAGHVMSRTGNVPNTNGTTQAAAGAGVSAGGQNSQARGNTATHPTTSTQTRSTSRPHVHLAPATVQGLGSTNFDPFLPCNSHHVRTFRRRQRIAQQAQEQLAATASSEPQVEVQVSVQVAEQPQQLSQPSEDSSSHPAQSPPSPQPRPTPQPEHQSQPPPPPQPQQQAGNLFSLISNIIGNMRGGTPGMGMGSFSFQIPTAPPPPMHPPSPPRPPNMQSATAGAASAPGAASTNQTPGLSFLSLMNMMTGQGTSGVGETPPVMSQMFENLSSGLGGTFFVQGSSPTLADLLQSIPDHSYTEGESIFADLAMILARNLTFQDLIAQCFGYMASLNNIHPQLREFVGQRILQGQTPTPENIARGADMLIREMRPYFDITLEARLRDEVDLVATANQYNQIRLPEVITIIMSEGNENNFGQEVFRWCRRYIGEMSAILMHCCVDKIQGLETIMQSYVQRLTSGVHPAIQQWTVGSSITHLRTYISQLDVPFEDIQRYLVYRIRGTAEPPVPPPASVSAQESPVHAEQVEASAISEPMETDGISSECNRIGVPVQNKGEQDRGLTMDTDNLPDVLLGSETWHNALPSDWVPIIARDTQRQRRQNPQPPFSDAYLAGMPSKRRKIVTAAKPQGSLSKIIAESVGNAVDAAGVDAVTGLETVTQVAGNDPEIQAAYREQVRLAVRENLANNPDFTAEQFPNTAKYFK</sequence>
<dbReference type="AlphaFoldDB" id="A0A067R5R9"/>
<evidence type="ECO:0000256" key="12">
    <source>
        <dbReference type="ARBA" id="ARBA00022782"/>
    </source>
</evidence>
<keyword evidence="26" id="KW-1185">Reference proteome</keyword>
<feature type="compositionally biased region" description="Low complexity" evidence="23">
    <location>
        <begin position="78"/>
        <end position="96"/>
    </location>
</feature>
<keyword evidence="16" id="KW-0007">Acetylation</keyword>
<dbReference type="SMART" id="SM00213">
    <property type="entry name" value="UBQ"/>
    <property type="match status" value="1"/>
</dbReference>
<dbReference type="InterPro" id="IPR029071">
    <property type="entry name" value="Ubiquitin-like_domsf"/>
</dbReference>
<evidence type="ECO:0000256" key="3">
    <source>
        <dbReference type="ARBA" id="ARBA00004514"/>
    </source>
</evidence>
<evidence type="ECO:0000256" key="23">
    <source>
        <dbReference type="SAM" id="MobiDB-lite"/>
    </source>
</evidence>
<feature type="compositionally biased region" description="Low complexity" evidence="23">
    <location>
        <begin position="672"/>
        <end position="684"/>
    </location>
</feature>
<evidence type="ECO:0000256" key="13">
    <source>
        <dbReference type="ARBA" id="ARBA00022853"/>
    </source>
</evidence>
<accession>A0A067R5R9</accession>
<feature type="compositionally biased region" description="Gly residues" evidence="23">
    <location>
        <begin position="741"/>
        <end position="750"/>
    </location>
</feature>
<feature type="compositionally biased region" description="Polar residues" evidence="23">
    <location>
        <begin position="413"/>
        <end position="425"/>
    </location>
</feature>
<dbReference type="GO" id="GO:0005576">
    <property type="term" value="C:extracellular region"/>
    <property type="evidence" value="ECO:0007669"/>
    <property type="project" value="UniProtKB-SubCell"/>
</dbReference>
<dbReference type="PANTHER" id="PTHR15204">
    <property type="entry name" value="LARGE PROLINE-RICH PROTEIN BAG6"/>
    <property type="match status" value="1"/>
</dbReference>
<evidence type="ECO:0000313" key="26">
    <source>
        <dbReference type="Proteomes" id="UP000027135"/>
    </source>
</evidence>
<dbReference type="OrthoDB" id="1885901at2759"/>
<feature type="region of interest" description="Disordered" evidence="23">
    <location>
        <begin position="413"/>
        <end position="493"/>
    </location>
</feature>
<evidence type="ECO:0000259" key="24">
    <source>
        <dbReference type="PROSITE" id="PS50053"/>
    </source>
</evidence>
<feature type="compositionally biased region" description="Pro residues" evidence="23">
    <location>
        <begin position="432"/>
        <end position="441"/>
    </location>
</feature>
<feature type="region of interest" description="Disordered" evidence="23">
    <location>
        <begin position="572"/>
        <end position="616"/>
    </location>
</feature>
<dbReference type="STRING" id="136037.A0A067R5R9"/>
<dbReference type="PANTHER" id="PTHR15204:SF0">
    <property type="entry name" value="LARGE PROLINE-RICH PROTEIN BAG6"/>
    <property type="match status" value="1"/>
</dbReference>
<keyword evidence="18" id="KW-0539">Nucleus</keyword>
<evidence type="ECO:0000256" key="19">
    <source>
        <dbReference type="ARBA" id="ARBA00029739"/>
    </source>
</evidence>
<dbReference type="GO" id="GO:0036503">
    <property type="term" value="P:ERAD pathway"/>
    <property type="evidence" value="ECO:0007669"/>
    <property type="project" value="TreeGrafter"/>
</dbReference>
<evidence type="ECO:0000256" key="5">
    <source>
        <dbReference type="ARBA" id="ARBA00021614"/>
    </source>
</evidence>
<evidence type="ECO:0000256" key="14">
    <source>
        <dbReference type="ARBA" id="ARBA00022859"/>
    </source>
</evidence>
<feature type="region of interest" description="Disordered" evidence="23">
    <location>
        <begin position="672"/>
        <end position="796"/>
    </location>
</feature>
<dbReference type="GO" id="GO:0002376">
    <property type="term" value="P:immune system process"/>
    <property type="evidence" value="ECO:0007669"/>
    <property type="project" value="UniProtKB-KW"/>
</dbReference>
<proteinExistence type="predicted"/>
<keyword evidence="9" id="KW-0597">Phosphoprotein</keyword>
<feature type="region of interest" description="Disordered" evidence="23">
    <location>
        <begin position="251"/>
        <end position="301"/>
    </location>
</feature>